<dbReference type="OrthoDB" id="248923at2759"/>
<accession>A0A1D2VIN7</accession>
<protein>
    <submittedName>
        <fullName evidence="5">YOL113Wp-like protein</fullName>
    </submittedName>
</protein>
<dbReference type="SUPFAM" id="SSF56112">
    <property type="entry name" value="Protein kinase-like (PK-like)"/>
    <property type="match status" value="1"/>
</dbReference>
<dbReference type="GeneID" id="30968143"/>
<dbReference type="InParanoid" id="A0A1D2VIN7"/>
<keyword evidence="3" id="KW-0067">ATP-binding</keyword>
<dbReference type="GO" id="GO:0004672">
    <property type="term" value="F:protein kinase activity"/>
    <property type="evidence" value="ECO:0007669"/>
    <property type="project" value="InterPro"/>
</dbReference>
<dbReference type="PROSITE" id="PS50011">
    <property type="entry name" value="PROTEIN_KINASE_DOM"/>
    <property type="match status" value="1"/>
</dbReference>
<name>A0A1D2VIN7_9ASCO</name>
<dbReference type="FunFam" id="1.10.510.10:FF:000139">
    <property type="entry name" value="Non-specific serine/threonine protein kinase"/>
    <property type="match status" value="1"/>
</dbReference>
<evidence type="ECO:0000256" key="3">
    <source>
        <dbReference type="ARBA" id="ARBA00022840"/>
    </source>
</evidence>
<keyword evidence="6" id="KW-1185">Reference proteome</keyword>
<dbReference type="Gene3D" id="3.30.200.20">
    <property type="entry name" value="Phosphorylase Kinase, domain 1"/>
    <property type="match status" value="1"/>
</dbReference>
<gene>
    <name evidence="5" type="ORF">ASCRUDRAFT_80564</name>
</gene>
<evidence type="ECO:0000313" key="5">
    <source>
        <dbReference type="EMBL" id="ODV61489.1"/>
    </source>
</evidence>
<reference evidence="6" key="1">
    <citation type="submission" date="2016-05" db="EMBL/GenBank/DDBJ databases">
        <title>Comparative genomics of biotechnologically important yeasts.</title>
        <authorList>
            <consortium name="DOE Joint Genome Institute"/>
            <person name="Riley R."/>
            <person name="Haridas S."/>
            <person name="Wolfe K.H."/>
            <person name="Lopes M.R."/>
            <person name="Hittinger C.T."/>
            <person name="Goker M."/>
            <person name="Salamov A."/>
            <person name="Wisecaver J."/>
            <person name="Long T.M."/>
            <person name="Aerts A.L."/>
            <person name="Barry K."/>
            <person name="Choi C."/>
            <person name="Clum A."/>
            <person name="Coughlan A.Y."/>
            <person name="Deshpande S."/>
            <person name="Douglass A.P."/>
            <person name="Hanson S.J."/>
            <person name="Klenk H.-P."/>
            <person name="Labutti K."/>
            <person name="Lapidus A."/>
            <person name="Lindquist E."/>
            <person name="Lipzen A."/>
            <person name="Meier-Kolthoff J.P."/>
            <person name="Ohm R.A."/>
            <person name="Otillar R.P."/>
            <person name="Pangilinan J."/>
            <person name="Peng Y."/>
            <person name="Rokas A."/>
            <person name="Rosa C.A."/>
            <person name="Scheuner C."/>
            <person name="Sibirny A.A."/>
            <person name="Slot J.C."/>
            <person name="Stielow J.B."/>
            <person name="Sun H."/>
            <person name="Kurtzman C.P."/>
            <person name="Blackwell M."/>
            <person name="Grigoriev I.V."/>
            <person name="Jeffries T.W."/>
        </authorList>
    </citation>
    <scope>NUCLEOTIDE SEQUENCE [LARGE SCALE GENOMIC DNA]</scope>
    <source>
        <strain evidence="6">DSM 1968</strain>
    </source>
</reference>
<keyword evidence="2" id="KW-0547">Nucleotide-binding</keyword>
<dbReference type="PANTHER" id="PTHR45832:SF22">
    <property type="entry name" value="SERINE_THREONINE-PROTEIN KINASE SAMKA-RELATED"/>
    <property type="match status" value="1"/>
</dbReference>
<sequence>MNLAEQQKKDLIVNEILVMKNSHHKNIVNYVEAYLRGTFELWVVMEYMEGGSLTDIIEKNPKLTEPQIASISLETIKGLKFLHERHIIHRDIKSDNILMDINCNVKITDFGYCAKLTQQKSKRITIVGTPYWMAPEVIKQRQYDEKVDIWSLGIMIIEMIEGEPPYLDEDHLRALYLIAKNGTPRLKNPVVLSDSIKRFLSICLCVDVRGRATAEELLTQNFIKKACPLSGLAPLLNFKRKEFQGAR</sequence>
<comment type="similarity">
    <text evidence="1">Belongs to the protein kinase superfamily. STE Ser/Thr protein kinase family. STE20 subfamily.</text>
</comment>
<dbReference type="AlphaFoldDB" id="A0A1D2VIN7"/>
<dbReference type="EMBL" id="KV454479">
    <property type="protein sequence ID" value="ODV61489.1"/>
    <property type="molecule type" value="Genomic_DNA"/>
</dbReference>
<dbReference type="InterPro" id="IPR011009">
    <property type="entry name" value="Kinase-like_dom_sf"/>
</dbReference>
<feature type="domain" description="Protein kinase" evidence="4">
    <location>
        <begin position="1"/>
        <end position="223"/>
    </location>
</feature>
<dbReference type="InterPro" id="IPR000719">
    <property type="entry name" value="Prot_kinase_dom"/>
</dbReference>
<organism evidence="5 6">
    <name type="scientific">Ascoidea rubescens DSM 1968</name>
    <dbReference type="NCBI Taxonomy" id="1344418"/>
    <lineage>
        <taxon>Eukaryota</taxon>
        <taxon>Fungi</taxon>
        <taxon>Dikarya</taxon>
        <taxon>Ascomycota</taxon>
        <taxon>Saccharomycotina</taxon>
        <taxon>Saccharomycetes</taxon>
        <taxon>Ascoideaceae</taxon>
        <taxon>Ascoidea</taxon>
    </lineage>
</organism>
<dbReference type="GO" id="GO:0005524">
    <property type="term" value="F:ATP binding"/>
    <property type="evidence" value="ECO:0007669"/>
    <property type="project" value="UniProtKB-KW"/>
</dbReference>
<dbReference type="SMART" id="SM00220">
    <property type="entry name" value="S_TKc"/>
    <property type="match status" value="1"/>
</dbReference>
<evidence type="ECO:0000256" key="1">
    <source>
        <dbReference type="ARBA" id="ARBA00008874"/>
    </source>
</evidence>
<dbReference type="InterPro" id="IPR008271">
    <property type="entry name" value="Ser/Thr_kinase_AS"/>
</dbReference>
<dbReference type="PIRSF" id="PIRSF000654">
    <property type="entry name" value="Integrin-linked_kinase"/>
    <property type="match status" value="1"/>
</dbReference>
<dbReference type="Gene3D" id="1.10.510.10">
    <property type="entry name" value="Transferase(Phosphotransferase) domain 1"/>
    <property type="match status" value="1"/>
</dbReference>
<dbReference type="InterPro" id="IPR051931">
    <property type="entry name" value="PAK3-like"/>
</dbReference>
<dbReference type="Proteomes" id="UP000095038">
    <property type="component" value="Unassembled WGS sequence"/>
</dbReference>
<dbReference type="STRING" id="1344418.A0A1D2VIN7"/>
<dbReference type="PROSITE" id="PS00108">
    <property type="entry name" value="PROTEIN_KINASE_ST"/>
    <property type="match status" value="1"/>
</dbReference>
<evidence type="ECO:0000256" key="2">
    <source>
        <dbReference type="ARBA" id="ARBA00022741"/>
    </source>
</evidence>
<dbReference type="RefSeq" id="XP_020047796.1">
    <property type="nucleotide sequence ID" value="XM_020194507.1"/>
</dbReference>
<evidence type="ECO:0000259" key="4">
    <source>
        <dbReference type="PROSITE" id="PS50011"/>
    </source>
</evidence>
<proteinExistence type="inferred from homology"/>
<dbReference type="Pfam" id="PF00069">
    <property type="entry name" value="Pkinase"/>
    <property type="match status" value="1"/>
</dbReference>
<dbReference type="InterPro" id="IPR001245">
    <property type="entry name" value="Ser-Thr/Tyr_kinase_cat_dom"/>
</dbReference>
<dbReference type="PRINTS" id="PR00109">
    <property type="entry name" value="TYRKINASE"/>
</dbReference>
<evidence type="ECO:0000313" key="6">
    <source>
        <dbReference type="Proteomes" id="UP000095038"/>
    </source>
</evidence>
<dbReference type="PANTHER" id="PTHR45832">
    <property type="entry name" value="SERINE/THREONINE-PROTEIN KINASE SAMKA-RELATED-RELATED"/>
    <property type="match status" value="1"/>
</dbReference>